<proteinExistence type="predicted"/>
<keyword evidence="1" id="KW-1133">Transmembrane helix</keyword>
<protein>
    <submittedName>
        <fullName evidence="3">Uncharacterized protein</fullName>
    </submittedName>
</protein>
<dbReference type="Proteomes" id="UP000345329">
    <property type="component" value="Unassembled WGS sequence"/>
</dbReference>
<organism evidence="3 6">
    <name type="scientific">Listeria monocytogenes</name>
    <dbReference type="NCBI Taxonomy" id="1639"/>
    <lineage>
        <taxon>Bacteria</taxon>
        <taxon>Bacillati</taxon>
        <taxon>Bacillota</taxon>
        <taxon>Bacilli</taxon>
        <taxon>Bacillales</taxon>
        <taxon>Listeriaceae</taxon>
        <taxon>Listeria</taxon>
    </lineage>
</organism>
<evidence type="ECO:0000313" key="3">
    <source>
        <dbReference type="EMBL" id="EAD5775636.1"/>
    </source>
</evidence>
<evidence type="ECO:0000313" key="5">
    <source>
        <dbReference type="Proteomes" id="UP000345329"/>
    </source>
</evidence>
<evidence type="ECO:0000313" key="7">
    <source>
        <dbReference type="Proteomes" id="UP000467347"/>
    </source>
</evidence>
<name>A0A3T1PDC6_LISMN</name>
<accession>A0A3T1PDC6</accession>
<sequence>MIALFILSGLFIFIGIIILAASQLPGIALVEFAFAALFIWLALRIKRKKGTYVKFDTKTIPENSPQIKLNFGLAQQDLGFQIKSAAGTTYNMIQLIPSNKIIFLSKNGLVTNDEFYFVDYKWLGATYNTHTKTNSKAGKTIAGGVVGGLVGGGAGTVVGAVAGSSGKTNSTSTQIENKSKAIFYFYNKTKDIDLVTELNITSKDIVKLERFVKYVK</sequence>
<evidence type="ECO:0000313" key="6">
    <source>
        <dbReference type="Proteomes" id="UP000376505"/>
    </source>
</evidence>
<comment type="caution">
    <text evidence="3">The sequence shown here is derived from an EMBL/GenBank/DDBJ whole genome shotgun (WGS) entry which is preliminary data.</text>
</comment>
<evidence type="ECO:0000256" key="1">
    <source>
        <dbReference type="SAM" id="Phobius"/>
    </source>
</evidence>
<gene>
    <name evidence="3" type="ORF">EXZ73_15280</name>
    <name evidence="4" type="ORF">GJW51_14000</name>
    <name evidence="2" type="ORF">UI29_00070</name>
</gene>
<evidence type="ECO:0000313" key="2">
    <source>
        <dbReference type="EMBL" id="EAD3791163.1"/>
    </source>
</evidence>
<dbReference type="RefSeq" id="WP_069027543.1">
    <property type="nucleotide sequence ID" value="NZ_MDNB01000030.1"/>
</dbReference>
<feature type="transmembrane region" description="Helical" evidence="1">
    <location>
        <begin position="27"/>
        <end position="45"/>
    </location>
</feature>
<dbReference type="EMBL" id="AANDSR010000012">
    <property type="protein sequence ID" value="EDN9837779.1"/>
    <property type="molecule type" value="Genomic_DNA"/>
</dbReference>
<dbReference type="Proteomes" id="UP000376505">
    <property type="component" value="Unassembled WGS sequence"/>
</dbReference>
<dbReference type="EMBL" id="AAANYN010000037">
    <property type="protein sequence ID" value="EAD5775636.1"/>
    <property type="molecule type" value="Genomic_DNA"/>
</dbReference>
<keyword evidence="1" id="KW-0472">Membrane</keyword>
<keyword evidence="1" id="KW-0812">Transmembrane</keyword>
<dbReference type="AlphaFoldDB" id="A0A3T1PDC6"/>
<dbReference type="EMBL" id="AAAMZD010000001">
    <property type="protein sequence ID" value="EAD3791163.1"/>
    <property type="molecule type" value="Genomic_DNA"/>
</dbReference>
<feature type="transmembrane region" description="Helical" evidence="1">
    <location>
        <begin position="5"/>
        <end position="21"/>
    </location>
</feature>
<evidence type="ECO:0000313" key="4">
    <source>
        <dbReference type="EMBL" id="EDN9837779.1"/>
    </source>
</evidence>
<dbReference type="Proteomes" id="UP000467347">
    <property type="component" value="Unassembled WGS sequence"/>
</dbReference>
<reference evidence="3 6" key="1">
    <citation type="submission" date="2019-02" db="EMBL/GenBank/DDBJ databases">
        <authorList>
            <consortium name="GenomeTrakr: Next Generation Sequencing Network for Food Pathogen Tracability"/>
        </authorList>
    </citation>
    <scope>NUCLEOTIDE SEQUENCE [LARGE SCALE GENOMIC DNA]</scope>
    <source>
        <strain evidence="3 6">FSIS31901579</strain>
        <strain evidence="4 7">OSF101448</strain>
        <strain evidence="2 5">VA-WGS-00405</strain>
    </source>
</reference>